<evidence type="ECO:0000256" key="1">
    <source>
        <dbReference type="ARBA" id="ARBA00004377"/>
    </source>
</evidence>
<feature type="coiled-coil region" evidence="10">
    <location>
        <begin position="43"/>
        <end position="70"/>
    </location>
</feature>
<dbReference type="GO" id="GO:0015627">
    <property type="term" value="C:type II protein secretion system complex"/>
    <property type="evidence" value="ECO:0007669"/>
    <property type="project" value="InterPro"/>
</dbReference>
<keyword evidence="3" id="KW-0813">Transport</keyword>
<evidence type="ECO:0000313" key="12">
    <source>
        <dbReference type="EMBL" id="QBC42348.1"/>
    </source>
</evidence>
<evidence type="ECO:0000256" key="6">
    <source>
        <dbReference type="ARBA" id="ARBA00022692"/>
    </source>
</evidence>
<dbReference type="Gene3D" id="3.30.1360.100">
    <property type="entry name" value="General secretion pathway protein M, EpsM"/>
    <property type="match status" value="1"/>
</dbReference>
<protein>
    <recommendedName>
        <fullName evidence="14">General secretion pathway, M protein</fullName>
    </recommendedName>
</protein>
<gene>
    <name evidence="12" type="ORF">C1H71_01415</name>
</gene>
<dbReference type="EMBL" id="CP025781">
    <property type="protein sequence ID" value="QBC42348.1"/>
    <property type="molecule type" value="Genomic_DNA"/>
</dbReference>
<sequence length="155" mass="17009">MNKFKEFWQQRNPRERIYLSACAGFAAFAILYAGIWQPISTSRALLSRQVPQIQLQLAELQRQLSAIKATPAGPSRSGDLRASVQASLDAKNTSADIQALSADKLQIKIAQIRFADALPLLADLRNETGSRIHALNISGTTHNGLVQLTATVERQ</sequence>
<keyword evidence="7" id="KW-0653">Protein transport</keyword>
<dbReference type="GO" id="GO:0015628">
    <property type="term" value="P:protein secretion by the type II secretion system"/>
    <property type="evidence" value="ECO:0007669"/>
    <property type="project" value="InterPro"/>
</dbReference>
<evidence type="ECO:0008006" key="14">
    <source>
        <dbReference type="Google" id="ProtNLM"/>
    </source>
</evidence>
<evidence type="ECO:0000256" key="2">
    <source>
        <dbReference type="ARBA" id="ARBA00010637"/>
    </source>
</evidence>
<evidence type="ECO:0000256" key="4">
    <source>
        <dbReference type="ARBA" id="ARBA00022475"/>
    </source>
</evidence>
<dbReference type="AlphaFoldDB" id="A0A7G3G5F9"/>
<name>A0A7G3G5F9_9NEIS</name>
<reference evidence="12 13" key="1">
    <citation type="submission" date="2018-01" db="EMBL/GenBank/DDBJ databases">
        <title>Genome sequence of Iodobacter sp. strain PCH194 isolated from Indian Trans-Himalaya.</title>
        <authorList>
            <person name="Kumar V."/>
            <person name="Thakur V."/>
            <person name="Kumar S."/>
            <person name="Singh D."/>
        </authorList>
    </citation>
    <scope>NUCLEOTIDE SEQUENCE [LARGE SCALE GENOMIC DNA]</scope>
    <source>
        <strain evidence="12 13">PCH194</strain>
    </source>
</reference>
<evidence type="ECO:0000256" key="5">
    <source>
        <dbReference type="ARBA" id="ARBA00022519"/>
    </source>
</evidence>
<keyword evidence="13" id="KW-1185">Reference proteome</keyword>
<evidence type="ECO:0000256" key="9">
    <source>
        <dbReference type="ARBA" id="ARBA00023136"/>
    </source>
</evidence>
<keyword evidence="6 11" id="KW-0812">Transmembrane</keyword>
<feature type="transmembrane region" description="Helical" evidence="11">
    <location>
        <begin position="17"/>
        <end position="36"/>
    </location>
</feature>
<keyword evidence="5" id="KW-0997">Cell inner membrane</keyword>
<comment type="similarity">
    <text evidence="2">Belongs to the GSP M family.</text>
</comment>
<comment type="subcellular location">
    <subcellularLocation>
        <location evidence="1">Cell inner membrane</location>
        <topology evidence="1">Single-pass membrane protein</topology>
    </subcellularLocation>
</comment>
<dbReference type="Pfam" id="PF04612">
    <property type="entry name" value="T2SSM"/>
    <property type="match status" value="1"/>
</dbReference>
<dbReference type="InterPro" id="IPR007690">
    <property type="entry name" value="T2SS_GspM"/>
</dbReference>
<keyword evidence="8 11" id="KW-1133">Transmembrane helix</keyword>
<dbReference type="KEGG" id="ifl:C1H71_01415"/>
<evidence type="ECO:0000256" key="11">
    <source>
        <dbReference type="SAM" id="Phobius"/>
    </source>
</evidence>
<dbReference type="Proteomes" id="UP000515917">
    <property type="component" value="Chromosome"/>
</dbReference>
<keyword evidence="9 11" id="KW-0472">Membrane</keyword>
<proteinExistence type="inferred from homology"/>
<organism evidence="12 13">
    <name type="scientific">Iodobacter fluviatilis</name>
    <dbReference type="NCBI Taxonomy" id="537"/>
    <lineage>
        <taxon>Bacteria</taxon>
        <taxon>Pseudomonadati</taxon>
        <taxon>Pseudomonadota</taxon>
        <taxon>Betaproteobacteria</taxon>
        <taxon>Neisseriales</taxon>
        <taxon>Chitinibacteraceae</taxon>
        <taxon>Iodobacter</taxon>
    </lineage>
</organism>
<evidence type="ECO:0000256" key="8">
    <source>
        <dbReference type="ARBA" id="ARBA00022989"/>
    </source>
</evidence>
<evidence type="ECO:0000256" key="7">
    <source>
        <dbReference type="ARBA" id="ARBA00022927"/>
    </source>
</evidence>
<dbReference type="RefSeq" id="WP_130104971.1">
    <property type="nucleotide sequence ID" value="NZ_CP025781.1"/>
</dbReference>
<keyword evidence="4" id="KW-1003">Cell membrane</keyword>
<evidence type="ECO:0000313" key="13">
    <source>
        <dbReference type="Proteomes" id="UP000515917"/>
    </source>
</evidence>
<evidence type="ECO:0000256" key="3">
    <source>
        <dbReference type="ARBA" id="ARBA00022448"/>
    </source>
</evidence>
<dbReference type="SUPFAM" id="SSF103054">
    <property type="entry name" value="General secretion pathway protein M, EpsM"/>
    <property type="match status" value="1"/>
</dbReference>
<dbReference type="GO" id="GO:0005886">
    <property type="term" value="C:plasma membrane"/>
    <property type="evidence" value="ECO:0007669"/>
    <property type="project" value="UniProtKB-SubCell"/>
</dbReference>
<accession>A0A7G3G5F9</accession>
<evidence type="ECO:0000256" key="10">
    <source>
        <dbReference type="SAM" id="Coils"/>
    </source>
</evidence>
<dbReference type="InterPro" id="IPR023229">
    <property type="entry name" value="T2SS_M_periplasmic_sf"/>
</dbReference>
<keyword evidence="10" id="KW-0175">Coiled coil</keyword>